<gene>
    <name evidence="1" type="ORF">CUN59_17150</name>
</gene>
<comment type="caution">
    <text evidence="1">The sequence shown here is derived from an EMBL/GenBank/DDBJ whole genome shotgun (WGS) entry which is preliminary data.</text>
</comment>
<reference evidence="1 2" key="1">
    <citation type="submission" date="2018-02" db="EMBL/GenBank/DDBJ databases">
        <title>Discovery of a pederin family compound in a non-symbiotic bloom-forming cyanobacterium.</title>
        <authorList>
            <person name="Kust A."/>
            <person name="Mares J."/>
            <person name="Jokela J."/>
            <person name="Urajova P."/>
            <person name="Hajek J."/>
            <person name="Saurav K."/>
            <person name="Voracova K."/>
            <person name="Fewer D.P."/>
            <person name="Haapaniemi E."/>
            <person name="Permi P."/>
            <person name="Rehakova K."/>
            <person name="Sivonen K."/>
            <person name="Hrouzek P."/>
        </authorList>
    </citation>
    <scope>NUCLEOTIDE SEQUENCE [LARGE SCALE GENOMIC DNA]</scope>
    <source>
        <strain evidence="1 2">CHARLIE-1</strain>
    </source>
</reference>
<evidence type="ECO:0000313" key="2">
    <source>
        <dbReference type="Proteomes" id="UP000239589"/>
    </source>
</evidence>
<name>A0A2S6CR17_9CYAN</name>
<organism evidence="1 2">
    <name type="scientific">Cuspidothrix issatschenkoi CHARLIE-1</name>
    <dbReference type="NCBI Taxonomy" id="2052836"/>
    <lineage>
        <taxon>Bacteria</taxon>
        <taxon>Bacillati</taxon>
        <taxon>Cyanobacteriota</taxon>
        <taxon>Cyanophyceae</taxon>
        <taxon>Nostocales</taxon>
        <taxon>Aphanizomenonaceae</taxon>
        <taxon>Cuspidothrix</taxon>
    </lineage>
</organism>
<dbReference type="RefSeq" id="WP_104388983.1">
    <property type="nucleotide sequence ID" value="NZ_PGEM01000140.1"/>
</dbReference>
<protein>
    <submittedName>
        <fullName evidence="1">Uncharacterized protein</fullName>
    </submittedName>
</protein>
<dbReference type="InterPro" id="IPR005368">
    <property type="entry name" value="UPF0175"/>
</dbReference>
<evidence type="ECO:0000313" key="1">
    <source>
        <dbReference type="EMBL" id="PPJ62137.1"/>
    </source>
</evidence>
<keyword evidence="2" id="KW-1185">Reference proteome</keyword>
<dbReference type="OrthoDB" id="462653at2"/>
<accession>A0A2S6CR17</accession>
<proteinExistence type="predicted"/>
<dbReference type="Proteomes" id="UP000239589">
    <property type="component" value="Unassembled WGS sequence"/>
</dbReference>
<dbReference type="AlphaFoldDB" id="A0A2S6CR17"/>
<sequence>MSLVISEDIVQASGLSEKELVLELIIFLFQRKKISIGKASELAQMPLLQFQNELAIRNINIHYDDTDLDVDLKNFANN</sequence>
<dbReference type="Pfam" id="PF03683">
    <property type="entry name" value="UPF0175"/>
    <property type="match status" value="1"/>
</dbReference>
<dbReference type="EMBL" id="PGEM01000140">
    <property type="protein sequence ID" value="PPJ62137.1"/>
    <property type="molecule type" value="Genomic_DNA"/>
</dbReference>